<dbReference type="OrthoDB" id="5354816at2"/>
<keyword evidence="2" id="KW-1185">Reference proteome</keyword>
<reference evidence="1 2" key="1">
    <citation type="submission" date="2018-11" db="EMBL/GenBank/DDBJ databases">
        <title>Sequencing the genomes of 1000 actinobacteria strains.</title>
        <authorList>
            <person name="Klenk H.-P."/>
        </authorList>
    </citation>
    <scope>NUCLEOTIDE SEQUENCE [LARGE SCALE GENOMIC DNA]</scope>
    <source>
        <strain evidence="1 2">DSM 15700</strain>
    </source>
</reference>
<name>A0A3N4ZMS2_9MICO</name>
<sequence>MGNHEGYRPSLTAALSGVQCEYARLGADDAVRAAGNDDWVASHVEALADDWVERDVPPGQAQYFTIGLAWGGLHGLLREHGGLSVDVVQGGEPLGLPGVIGNARLLPSSDVATAAAFLTGTPFAELAPLYDAAVCDGCPDPTEHPPEERLDTLAGAYEDLGQFFTAAADAGDAVVLMLN</sequence>
<dbReference type="SUPFAM" id="SSF111069">
    <property type="entry name" value="Hypothetical protein yfbM"/>
    <property type="match status" value="1"/>
</dbReference>
<dbReference type="Gene3D" id="3.40.1760.10">
    <property type="entry name" value="YfbM-like super family"/>
    <property type="match status" value="1"/>
</dbReference>
<evidence type="ECO:0000313" key="2">
    <source>
        <dbReference type="Proteomes" id="UP000280501"/>
    </source>
</evidence>
<accession>A0A3N4ZMS2</accession>
<dbReference type="InterPro" id="IPR035944">
    <property type="entry name" value="YfbM-like_sf"/>
</dbReference>
<proteinExistence type="predicted"/>
<evidence type="ECO:0000313" key="1">
    <source>
        <dbReference type="EMBL" id="RPF22215.1"/>
    </source>
</evidence>
<dbReference type="Pfam" id="PF08974">
    <property type="entry name" value="DUF1877"/>
    <property type="match status" value="1"/>
</dbReference>
<dbReference type="EMBL" id="RKQZ01000001">
    <property type="protein sequence ID" value="RPF22215.1"/>
    <property type="molecule type" value="Genomic_DNA"/>
</dbReference>
<dbReference type="InterPro" id="IPR015068">
    <property type="entry name" value="DUF1877"/>
</dbReference>
<organism evidence="1 2">
    <name type="scientific">Myceligenerans xiligouense</name>
    <dbReference type="NCBI Taxonomy" id="253184"/>
    <lineage>
        <taxon>Bacteria</taxon>
        <taxon>Bacillati</taxon>
        <taxon>Actinomycetota</taxon>
        <taxon>Actinomycetes</taxon>
        <taxon>Micrococcales</taxon>
        <taxon>Promicromonosporaceae</taxon>
        <taxon>Myceligenerans</taxon>
    </lineage>
</organism>
<comment type="caution">
    <text evidence="1">The sequence shown here is derived from an EMBL/GenBank/DDBJ whole genome shotgun (WGS) entry which is preliminary data.</text>
</comment>
<dbReference type="Proteomes" id="UP000280501">
    <property type="component" value="Unassembled WGS sequence"/>
</dbReference>
<dbReference type="AlphaFoldDB" id="A0A3N4ZMS2"/>
<protein>
    <submittedName>
        <fullName evidence="1">Uncharacterized protein DUF1877</fullName>
    </submittedName>
</protein>
<gene>
    <name evidence="1" type="ORF">EDD34_2863</name>
</gene>
<dbReference type="RefSeq" id="WP_123815164.1">
    <property type="nucleotide sequence ID" value="NZ_RKQZ01000001.1"/>
</dbReference>